<proteinExistence type="predicted"/>
<organism evidence="2 3">
    <name type="scientific">Streptomyces qinzhouensis</name>
    <dbReference type="NCBI Taxonomy" id="2599401"/>
    <lineage>
        <taxon>Bacteria</taxon>
        <taxon>Bacillati</taxon>
        <taxon>Actinomycetota</taxon>
        <taxon>Actinomycetes</taxon>
        <taxon>Kitasatosporales</taxon>
        <taxon>Streptomycetaceae</taxon>
        <taxon>Streptomyces</taxon>
    </lineage>
</organism>
<evidence type="ECO:0000259" key="1">
    <source>
        <dbReference type="Pfam" id="PF03771"/>
    </source>
</evidence>
<dbReference type="EMBL" id="CP042266">
    <property type="protein sequence ID" value="QDY78176.1"/>
    <property type="molecule type" value="Genomic_DNA"/>
</dbReference>
<dbReference type="AlphaFoldDB" id="A0A5B8JA26"/>
<sequence length="284" mass="30822">MPAAEEVDGDVFVSPVYLAGSTYTGDPALVPLLEAGFHSLDDDLANIYLSSPDQRIRVGWLPEGEDDCLWRITGHEQPFAPPRWLATFDHYTPVEVVAAFTTALAEDHAHGSNTSVHGHLRGAKAEPLLPLAEAGWRVDHGPHLSVSQPPDRLALVTRINGRLDHHEEISDQRSKWTVSGGASGYSSEWLGTFTTNTPAHLITATMNRLADPAPVARYKDHLPERNRAASRITPVKPPAPSPLDIQRAAVARSRSTVAKTVIPSPALVYRTTTPLPSAATARLR</sequence>
<feature type="domain" description="DUF317" evidence="1">
    <location>
        <begin position="51"/>
        <end position="107"/>
    </location>
</feature>
<feature type="domain" description="DUF317" evidence="1">
    <location>
        <begin position="150"/>
        <end position="215"/>
    </location>
</feature>
<dbReference type="RefSeq" id="WP_146481496.1">
    <property type="nucleotide sequence ID" value="NZ_CP042266.1"/>
</dbReference>
<reference evidence="2 3" key="1">
    <citation type="submission" date="2019-07" db="EMBL/GenBank/DDBJ databases">
        <authorList>
            <person name="Zhu P."/>
        </authorList>
    </citation>
    <scope>NUCLEOTIDE SEQUENCE [LARGE SCALE GENOMIC DNA]</scope>
    <source>
        <strain evidence="2 3">SSL-25</strain>
    </source>
</reference>
<protein>
    <submittedName>
        <fullName evidence="2">DUF317 domain-containing protein</fullName>
    </submittedName>
</protein>
<keyword evidence="3" id="KW-1185">Reference proteome</keyword>
<dbReference type="Pfam" id="PF03771">
    <property type="entry name" value="SPDY"/>
    <property type="match status" value="2"/>
</dbReference>
<evidence type="ECO:0000313" key="3">
    <source>
        <dbReference type="Proteomes" id="UP000320580"/>
    </source>
</evidence>
<dbReference type="OrthoDB" id="3865735at2"/>
<dbReference type="InterPro" id="IPR005523">
    <property type="entry name" value="DUF317_SPDY"/>
</dbReference>
<gene>
    <name evidence="2" type="ORF">FQU76_18660</name>
</gene>
<dbReference type="KEGG" id="sqz:FQU76_18660"/>
<dbReference type="Proteomes" id="UP000320580">
    <property type="component" value="Chromosome"/>
</dbReference>
<accession>A0A5B8JA26</accession>
<name>A0A5B8JA26_9ACTN</name>
<evidence type="ECO:0000313" key="2">
    <source>
        <dbReference type="EMBL" id="QDY78176.1"/>
    </source>
</evidence>